<organism evidence="1">
    <name type="scientific">Pseudomonas iranensis</name>
    <dbReference type="NCBI Taxonomy" id="2745503"/>
    <lineage>
        <taxon>Bacteria</taxon>
        <taxon>Pseudomonadati</taxon>
        <taxon>Pseudomonadota</taxon>
        <taxon>Gammaproteobacteria</taxon>
        <taxon>Pseudomonadales</taxon>
        <taxon>Pseudomonadaceae</taxon>
        <taxon>Pseudomonas</taxon>
    </lineage>
</organism>
<name>A0AAU7F1C3_9PSED</name>
<proteinExistence type="predicted"/>
<gene>
    <name evidence="1" type="ORF">ABHN08_05685</name>
</gene>
<dbReference type="AlphaFoldDB" id="A0AAU7F1C3"/>
<evidence type="ECO:0000313" key="1">
    <source>
        <dbReference type="EMBL" id="XBL97460.1"/>
    </source>
</evidence>
<reference evidence="1" key="1">
    <citation type="submission" date="2024-05" db="EMBL/GenBank/DDBJ databases">
        <title>Draft genome sequence of Pseudomonas iranensis M7D1.</title>
        <authorList>
            <person name="Miller S.L."/>
            <person name="Nsubuga A."/>
            <person name="Lu N."/>
            <person name="King J."/>
            <person name="Shears P."/>
            <person name="Lawson P.A."/>
        </authorList>
    </citation>
    <scope>NUCLEOTIDE SEQUENCE</scope>
    <source>
        <strain evidence="1">M7D1</strain>
    </source>
</reference>
<dbReference type="EMBL" id="CP157354">
    <property type="protein sequence ID" value="XBL97460.1"/>
    <property type="molecule type" value="Genomic_DNA"/>
</dbReference>
<accession>A0AAU7F1C3</accession>
<protein>
    <submittedName>
        <fullName evidence="1">Uncharacterized protein</fullName>
    </submittedName>
</protein>
<sequence length="129" mass="14238">MLDITLETLKFINSPTDFLIRKFSQQVDTSGDAVEIGELRRIAEREEVEMRMSEAQARVAQELAIAKRIETAEEVEMTEFYDYSGKGHMGLEASGEAFNLGAGGSGRRVSKRKFRFKGGAIASDAAQAD</sequence>